<dbReference type="GO" id="GO:0051664">
    <property type="term" value="P:nuclear pore localization"/>
    <property type="evidence" value="ECO:0007669"/>
    <property type="project" value="TreeGrafter"/>
</dbReference>
<evidence type="ECO:0000256" key="10">
    <source>
        <dbReference type="ARBA" id="ARBA00024186"/>
    </source>
</evidence>
<dbReference type="PROSITE" id="PS51842">
    <property type="entry name" value="IF_ROD_2"/>
    <property type="match status" value="1"/>
</dbReference>
<dbReference type="AlphaFoldDB" id="A0AAN7X5F2"/>
<dbReference type="PROSITE" id="PS00226">
    <property type="entry name" value="IF_ROD_1"/>
    <property type="match status" value="1"/>
</dbReference>
<dbReference type="PANTHER" id="PTHR45721">
    <property type="entry name" value="LAMIN DM0-RELATED"/>
    <property type="match status" value="1"/>
</dbReference>
<keyword evidence="9" id="KW-0636">Prenylation</keyword>
<evidence type="ECO:0000256" key="2">
    <source>
        <dbReference type="ARBA" id="ARBA00004642"/>
    </source>
</evidence>
<gene>
    <name evidence="16" type="ORF">PBY51_004819</name>
</gene>
<evidence type="ECO:0000256" key="5">
    <source>
        <dbReference type="ARBA" id="ARBA00022754"/>
    </source>
</evidence>
<evidence type="ECO:0000256" key="1">
    <source>
        <dbReference type="ARBA" id="ARBA00004109"/>
    </source>
</evidence>
<keyword evidence="7" id="KW-0539">Nucleus</keyword>
<dbReference type="EMBL" id="JAUZQC010000018">
    <property type="protein sequence ID" value="KAK5854640.1"/>
    <property type="molecule type" value="Genomic_DNA"/>
</dbReference>
<accession>A0AAN7X5F2</accession>
<feature type="domain" description="IF rod" evidence="15">
    <location>
        <begin position="25"/>
        <end position="381"/>
    </location>
</feature>
<evidence type="ECO:0000256" key="9">
    <source>
        <dbReference type="ARBA" id="ARBA00023289"/>
    </source>
</evidence>
<evidence type="ECO:0000256" key="4">
    <source>
        <dbReference type="ARBA" id="ARBA00022553"/>
    </source>
</evidence>
<feature type="coiled-coil region" evidence="12">
    <location>
        <begin position="43"/>
        <end position="211"/>
    </location>
</feature>
<keyword evidence="3" id="KW-0488">Methylation</keyword>
<dbReference type="Gene3D" id="1.20.5.170">
    <property type="match status" value="1"/>
</dbReference>
<evidence type="ECO:0000313" key="16">
    <source>
        <dbReference type="EMBL" id="KAK5854640.1"/>
    </source>
</evidence>
<sequence>MATPKNTPRGANTPLSPNRITRLQEKEDLCNLNDRLAVYIDKVRSLESENAGLRLRITESETEVSRELTGLKAAYETELADARQTLDSVAKERARLQLELGKLREDYKELKARNTKKESDLAAALLRLKDLEAMLNSKDASLTTALGEKRNLEAENRELRAQVSKLDTSLADAKKQLQDEMLRRVDGENRIQTLKEELEFCRNLHSEELRETKRRHESRMIEVDNGHLQDFESKLSEALADMRSQHEFQMKMYKEEIEKTYNSKLENARQSADRSGHLVGAAHEELQQTRIRLESMSSQISQLQKQLAAREAKIRDLEDAMSRERDTTRRLLGEKEREMAEMRQKMQQQLDEYQELLDVKLALDMEICAYRKLLEGEEQRLRLSPSPPPTKMTGSRSSVSGALSRSAHYSSNSTPAKRRRPNDTDSEASSIVGGAVARTRIAQQASASGRVTVDEVDLEGKYVRLSNKSDEDQNLGNWQLKRQVGSGAAIMFKFPVKFTLKAGQRVTIWASGAGVPHSPPSDLVWKTQASWGTGDLFQTTLISANGEEMAMRKVTRTQLEEEDDDMQVAHSTCGDSEYNLRSRTVVCGSCGLPSDKSSHCSVTSASRSFRSGGISEGLLPQSYVFSTSTPRKTGSRMENCPIM</sequence>
<proteinExistence type="inferred from homology"/>
<comment type="subcellular location">
    <subcellularLocation>
        <location evidence="10">Nucleus lamina</location>
    </subcellularLocation>
    <subcellularLocation>
        <location evidence="1">Nucleus matrix</location>
    </subcellularLocation>
    <subcellularLocation>
        <location evidence="2">Nucleus</location>
        <location evidence="2">Nucleoplasm</location>
    </subcellularLocation>
</comment>
<dbReference type="GO" id="GO:0006998">
    <property type="term" value="P:nuclear envelope organization"/>
    <property type="evidence" value="ECO:0007669"/>
    <property type="project" value="TreeGrafter"/>
</dbReference>
<dbReference type="GO" id="GO:0090435">
    <property type="term" value="P:protein localization to nuclear envelope"/>
    <property type="evidence" value="ECO:0007669"/>
    <property type="project" value="TreeGrafter"/>
</dbReference>
<evidence type="ECO:0000259" key="15">
    <source>
        <dbReference type="PROSITE" id="PS51842"/>
    </source>
</evidence>
<evidence type="ECO:0000256" key="8">
    <source>
        <dbReference type="ARBA" id="ARBA00023288"/>
    </source>
</evidence>
<dbReference type="Proteomes" id="UP001346869">
    <property type="component" value="Unassembled WGS sequence"/>
</dbReference>
<dbReference type="PANTHER" id="PTHR45721:SF5">
    <property type="entry name" value="PRELAMIN-A_C"/>
    <property type="match status" value="1"/>
</dbReference>
<comment type="caution">
    <text evidence="16">The sequence shown here is derived from an EMBL/GenBank/DDBJ whole genome shotgun (WGS) entry which is preliminary data.</text>
</comment>
<evidence type="ECO:0000256" key="7">
    <source>
        <dbReference type="ARBA" id="ARBA00023242"/>
    </source>
</evidence>
<reference evidence="16 17" key="1">
    <citation type="journal article" date="2023" name="Genes (Basel)">
        <title>Chromosome-Level Genome Assembly and Circadian Gene Repertoire of the Patagonia Blennie Eleginops maclovinus-The Closest Ancestral Proxy of Antarctic Cryonotothenioids.</title>
        <authorList>
            <person name="Cheng C.C."/>
            <person name="Rivera-Colon A.G."/>
            <person name="Minhas B.F."/>
            <person name="Wilson L."/>
            <person name="Rayamajhi N."/>
            <person name="Vargas-Chacoff L."/>
            <person name="Catchen J.M."/>
        </authorList>
    </citation>
    <scope>NUCLEOTIDE SEQUENCE [LARGE SCALE GENOMIC DNA]</scope>
    <source>
        <strain evidence="16">JMC-PN-2008</strain>
    </source>
</reference>
<evidence type="ECO:0000256" key="13">
    <source>
        <dbReference type="SAM" id="MobiDB-lite"/>
    </source>
</evidence>
<reference evidence="16 17" key="2">
    <citation type="journal article" date="2023" name="Mol. Biol. Evol.">
        <title>Genomics of Secondarily Temperate Adaptation in the Only Non-Antarctic Icefish.</title>
        <authorList>
            <person name="Rivera-Colon A.G."/>
            <person name="Rayamajhi N."/>
            <person name="Minhas B.F."/>
            <person name="Madrigal G."/>
            <person name="Bilyk K.T."/>
            <person name="Yoon V."/>
            <person name="Hune M."/>
            <person name="Gregory S."/>
            <person name="Cheng C.H.C."/>
            <person name="Catchen J.M."/>
        </authorList>
    </citation>
    <scope>NUCLEOTIDE SEQUENCE [LARGE SCALE GENOMIC DNA]</scope>
    <source>
        <strain evidence="16">JMC-PN-2008</strain>
    </source>
</reference>
<evidence type="ECO:0000256" key="6">
    <source>
        <dbReference type="ARBA" id="ARBA00023054"/>
    </source>
</evidence>
<evidence type="ECO:0000259" key="14">
    <source>
        <dbReference type="PROSITE" id="PS51841"/>
    </source>
</evidence>
<dbReference type="PROSITE" id="PS51841">
    <property type="entry name" value="LTD"/>
    <property type="match status" value="1"/>
</dbReference>
<name>A0AAN7X5F2_ELEMC</name>
<dbReference type="GO" id="GO:0031507">
    <property type="term" value="P:heterochromatin formation"/>
    <property type="evidence" value="ECO:0007669"/>
    <property type="project" value="TreeGrafter"/>
</dbReference>
<keyword evidence="17" id="KW-1185">Reference proteome</keyword>
<dbReference type="Gene3D" id="2.60.40.1260">
    <property type="entry name" value="Lamin Tail domain"/>
    <property type="match status" value="1"/>
</dbReference>
<dbReference type="GO" id="GO:0016363">
    <property type="term" value="C:nuclear matrix"/>
    <property type="evidence" value="ECO:0007669"/>
    <property type="project" value="UniProtKB-SubCell"/>
</dbReference>
<dbReference type="Pfam" id="PF00932">
    <property type="entry name" value="LTD"/>
    <property type="match status" value="1"/>
</dbReference>
<dbReference type="GO" id="GO:0005200">
    <property type="term" value="F:structural constituent of cytoskeleton"/>
    <property type="evidence" value="ECO:0007669"/>
    <property type="project" value="TreeGrafter"/>
</dbReference>
<keyword evidence="5 11" id="KW-0403">Intermediate filament</keyword>
<dbReference type="Gene3D" id="1.20.5.1160">
    <property type="entry name" value="Vasodilator-stimulated phosphoprotein"/>
    <property type="match status" value="1"/>
</dbReference>
<dbReference type="GO" id="GO:0007097">
    <property type="term" value="P:nuclear migration"/>
    <property type="evidence" value="ECO:0007669"/>
    <property type="project" value="TreeGrafter"/>
</dbReference>
<protein>
    <recommendedName>
        <fullName evidence="18">Lamin A/C</fullName>
    </recommendedName>
</protein>
<evidence type="ECO:0000313" key="17">
    <source>
        <dbReference type="Proteomes" id="UP001346869"/>
    </source>
</evidence>
<feature type="region of interest" description="Disordered" evidence="13">
    <location>
        <begin position="380"/>
        <end position="431"/>
    </location>
</feature>
<dbReference type="GO" id="GO:0005652">
    <property type="term" value="C:nuclear lamina"/>
    <property type="evidence" value="ECO:0007669"/>
    <property type="project" value="UniProtKB-SubCell"/>
</dbReference>
<evidence type="ECO:0000256" key="11">
    <source>
        <dbReference type="RuleBase" id="RU000685"/>
    </source>
</evidence>
<dbReference type="GO" id="GO:0005654">
    <property type="term" value="C:nucleoplasm"/>
    <property type="evidence" value="ECO:0007669"/>
    <property type="project" value="UniProtKB-SubCell"/>
</dbReference>
<dbReference type="FunFam" id="1.20.5.170:FF:000033">
    <property type="entry name" value="Lamin A/C"/>
    <property type="match status" value="1"/>
</dbReference>
<keyword evidence="8" id="KW-0449">Lipoprotein</keyword>
<feature type="compositionally biased region" description="Low complexity" evidence="13">
    <location>
        <begin position="394"/>
        <end position="407"/>
    </location>
</feature>
<comment type="similarity">
    <text evidence="11">Belongs to the intermediate filament family.</text>
</comment>
<dbReference type="SUPFAM" id="SSF74853">
    <property type="entry name" value="Lamin A/C globular tail domain"/>
    <property type="match status" value="1"/>
</dbReference>
<dbReference type="GO" id="GO:0005882">
    <property type="term" value="C:intermediate filament"/>
    <property type="evidence" value="ECO:0007669"/>
    <property type="project" value="UniProtKB-KW"/>
</dbReference>
<keyword evidence="4" id="KW-0597">Phosphoprotein</keyword>
<feature type="domain" description="LTD" evidence="14">
    <location>
        <begin position="439"/>
        <end position="558"/>
    </location>
</feature>
<keyword evidence="6 12" id="KW-0175">Coiled coil</keyword>
<feature type="coiled-coil region" evidence="12">
    <location>
        <begin position="286"/>
        <end position="363"/>
    </location>
</feature>
<evidence type="ECO:0000256" key="3">
    <source>
        <dbReference type="ARBA" id="ARBA00022481"/>
    </source>
</evidence>
<evidence type="ECO:0008006" key="18">
    <source>
        <dbReference type="Google" id="ProtNLM"/>
    </source>
</evidence>
<dbReference type="InterPro" id="IPR039008">
    <property type="entry name" value="IF_rod_dom"/>
</dbReference>
<dbReference type="InterPro" id="IPR018039">
    <property type="entry name" value="IF_conserved"/>
</dbReference>
<dbReference type="SMART" id="SM01391">
    <property type="entry name" value="Filament"/>
    <property type="match status" value="1"/>
</dbReference>
<dbReference type="Pfam" id="PF00038">
    <property type="entry name" value="Filament"/>
    <property type="match status" value="1"/>
</dbReference>
<dbReference type="SUPFAM" id="SSF64593">
    <property type="entry name" value="Intermediate filament protein, coiled coil region"/>
    <property type="match status" value="2"/>
</dbReference>
<dbReference type="InterPro" id="IPR001322">
    <property type="entry name" value="Lamin_tail_dom"/>
</dbReference>
<dbReference type="InterPro" id="IPR036415">
    <property type="entry name" value="Lamin_tail_dom_sf"/>
</dbReference>
<dbReference type="Gene3D" id="1.20.5.500">
    <property type="entry name" value="Single helix bin"/>
    <property type="match status" value="1"/>
</dbReference>
<evidence type="ECO:0000256" key="12">
    <source>
        <dbReference type="SAM" id="Coils"/>
    </source>
</evidence>
<organism evidence="16 17">
    <name type="scientific">Eleginops maclovinus</name>
    <name type="common">Patagonian blennie</name>
    <name type="synonym">Eleginus maclovinus</name>
    <dbReference type="NCBI Taxonomy" id="56733"/>
    <lineage>
        <taxon>Eukaryota</taxon>
        <taxon>Metazoa</taxon>
        <taxon>Chordata</taxon>
        <taxon>Craniata</taxon>
        <taxon>Vertebrata</taxon>
        <taxon>Euteleostomi</taxon>
        <taxon>Actinopterygii</taxon>
        <taxon>Neopterygii</taxon>
        <taxon>Teleostei</taxon>
        <taxon>Neoteleostei</taxon>
        <taxon>Acanthomorphata</taxon>
        <taxon>Eupercaria</taxon>
        <taxon>Perciformes</taxon>
        <taxon>Notothenioidei</taxon>
        <taxon>Eleginopidae</taxon>
        <taxon>Eleginops</taxon>
    </lineage>
</organism>